<organism evidence="1">
    <name type="scientific">Arundo donax</name>
    <name type="common">Giant reed</name>
    <name type="synonym">Donax arundinaceus</name>
    <dbReference type="NCBI Taxonomy" id="35708"/>
    <lineage>
        <taxon>Eukaryota</taxon>
        <taxon>Viridiplantae</taxon>
        <taxon>Streptophyta</taxon>
        <taxon>Embryophyta</taxon>
        <taxon>Tracheophyta</taxon>
        <taxon>Spermatophyta</taxon>
        <taxon>Magnoliopsida</taxon>
        <taxon>Liliopsida</taxon>
        <taxon>Poales</taxon>
        <taxon>Poaceae</taxon>
        <taxon>PACMAD clade</taxon>
        <taxon>Arundinoideae</taxon>
        <taxon>Arundineae</taxon>
        <taxon>Arundo</taxon>
    </lineage>
</organism>
<sequence>MISPSSGFRFFFHLFFCLQKYKSNQSLLLLLQRKIKVKYL</sequence>
<protein>
    <submittedName>
        <fullName evidence="1">Uncharacterized protein</fullName>
    </submittedName>
</protein>
<reference evidence="1" key="1">
    <citation type="submission" date="2014-09" db="EMBL/GenBank/DDBJ databases">
        <authorList>
            <person name="Magalhaes I.L.F."/>
            <person name="Oliveira U."/>
            <person name="Santos F.R."/>
            <person name="Vidigal T.H.D.A."/>
            <person name="Brescovit A.D."/>
            <person name="Santos A.J."/>
        </authorList>
    </citation>
    <scope>NUCLEOTIDE SEQUENCE</scope>
    <source>
        <tissue evidence="1">Shoot tissue taken approximately 20 cm above the soil surface</tissue>
    </source>
</reference>
<proteinExistence type="predicted"/>
<reference evidence="1" key="2">
    <citation type="journal article" date="2015" name="Data Brief">
        <title>Shoot transcriptome of the giant reed, Arundo donax.</title>
        <authorList>
            <person name="Barrero R.A."/>
            <person name="Guerrero F.D."/>
            <person name="Moolhuijzen P."/>
            <person name="Goolsby J.A."/>
            <person name="Tidwell J."/>
            <person name="Bellgard S.E."/>
            <person name="Bellgard M.I."/>
        </authorList>
    </citation>
    <scope>NUCLEOTIDE SEQUENCE</scope>
    <source>
        <tissue evidence="1">Shoot tissue taken approximately 20 cm above the soil surface</tissue>
    </source>
</reference>
<dbReference type="AlphaFoldDB" id="A0A0A9ANJ0"/>
<dbReference type="EMBL" id="GBRH01245204">
    <property type="protein sequence ID" value="JAD52691.1"/>
    <property type="molecule type" value="Transcribed_RNA"/>
</dbReference>
<evidence type="ECO:0000313" key="1">
    <source>
        <dbReference type="EMBL" id="JAD52691.1"/>
    </source>
</evidence>
<accession>A0A0A9ANJ0</accession>
<name>A0A0A9ANJ0_ARUDO</name>